<keyword evidence="1" id="KW-0677">Repeat</keyword>
<dbReference type="GO" id="GO:0085020">
    <property type="term" value="P:protein K6-linked ubiquitination"/>
    <property type="evidence" value="ECO:0007669"/>
    <property type="project" value="TreeGrafter"/>
</dbReference>
<dbReference type="SMART" id="SM00248">
    <property type="entry name" value="ANK"/>
    <property type="match status" value="2"/>
</dbReference>
<dbReference type="OrthoDB" id="341259at2759"/>
<dbReference type="InterPro" id="IPR002110">
    <property type="entry name" value="Ankyrin_rpt"/>
</dbReference>
<organism evidence="7 8">
    <name type="scientific">Talaromyces rugulosus</name>
    <name type="common">Penicillium rugulosum</name>
    <dbReference type="NCBI Taxonomy" id="121627"/>
    <lineage>
        <taxon>Eukaryota</taxon>
        <taxon>Fungi</taxon>
        <taxon>Dikarya</taxon>
        <taxon>Ascomycota</taxon>
        <taxon>Pezizomycotina</taxon>
        <taxon>Eurotiomycetes</taxon>
        <taxon>Eurotiomycetidae</taxon>
        <taxon>Eurotiales</taxon>
        <taxon>Trichocomaceae</taxon>
        <taxon>Talaromyces</taxon>
        <taxon>Talaromyces sect. Islandici</taxon>
    </lineage>
</organism>
<dbReference type="GO" id="GO:0004842">
    <property type="term" value="F:ubiquitin-protein transferase activity"/>
    <property type="evidence" value="ECO:0007669"/>
    <property type="project" value="TreeGrafter"/>
</dbReference>
<protein>
    <recommendedName>
        <fullName evidence="6">Single-strand DNA deaminase toxin A-like C-terminal domain-containing protein</fullName>
    </recommendedName>
</protein>
<dbReference type="AlphaFoldDB" id="A0A7H8R824"/>
<gene>
    <name evidence="7" type="ORF">TRUGW13939_09705</name>
</gene>
<evidence type="ECO:0000313" key="8">
    <source>
        <dbReference type="Proteomes" id="UP000509510"/>
    </source>
</evidence>
<evidence type="ECO:0000256" key="1">
    <source>
        <dbReference type="ARBA" id="ARBA00022737"/>
    </source>
</evidence>
<feature type="repeat" description="ANK" evidence="3">
    <location>
        <begin position="174"/>
        <end position="206"/>
    </location>
</feature>
<evidence type="ECO:0000313" key="7">
    <source>
        <dbReference type="EMBL" id="QKX62544.1"/>
    </source>
</evidence>
<evidence type="ECO:0000256" key="5">
    <source>
        <dbReference type="SAM" id="MobiDB-lite"/>
    </source>
</evidence>
<keyword evidence="8" id="KW-1185">Reference proteome</keyword>
<dbReference type="Pfam" id="PF24120">
    <property type="entry name" value="SsdA_C"/>
    <property type="match status" value="1"/>
</dbReference>
<dbReference type="Proteomes" id="UP000509510">
    <property type="component" value="Chromosome V"/>
</dbReference>
<dbReference type="PROSITE" id="PS50297">
    <property type="entry name" value="ANK_REP_REGION"/>
    <property type="match status" value="2"/>
</dbReference>
<name>A0A7H8R824_TALRU</name>
<dbReference type="InterPro" id="IPR057517">
    <property type="entry name" value="SsdA-like_C"/>
</dbReference>
<dbReference type="PROSITE" id="PS50088">
    <property type="entry name" value="ANK_REPEAT"/>
    <property type="match status" value="2"/>
</dbReference>
<dbReference type="PANTHER" id="PTHR24171">
    <property type="entry name" value="ANKYRIN REPEAT DOMAIN-CONTAINING PROTEIN 39-RELATED"/>
    <property type="match status" value="1"/>
</dbReference>
<feature type="domain" description="Single-strand DNA deaminase toxin A-like C-terminal" evidence="6">
    <location>
        <begin position="355"/>
        <end position="414"/>
    </location>
</feature>
<dbReference type="KEGG" id="trg:TRUGW13939_09705"/>
<sequence>METFPSADVVWWTDTDVCISCPYCEELHRHGFVERENATLTYESVTRIPHCGFSRPPYRLNFPVAYEIDKVKARFVNTRTIQYLNDESEEEMSLLGEFSNMNISDTSNGSQTYESSFDDSTETITIQLNGEETWEERRIIFAISDCVSGHISEVKKYLDEASDKLIFLRGHNRNGDTCLTMASQEKNSSMVSLLLDHGAEINATNKDERTALMEAALWGRLETVKILLSRGANRYLHDVKNQRALDLAQPTRRNQKERHIKAGGMWGDPSTEPVYKEDVISRDTDRREIARILGGNSQMRTDLQPHLLERTYHSFSRSPDGHSIIHCGPIREYPISTRRKTIAVLERGSPFPTIAAMSGWSHSEWPSTRVSGRDWTGRVLELAAIVGHNLSADSINDQGIPGKFQSSHAEKQLIAYFLDRHVFLPEDTTLDPRFDTEIARLESEIVDMVAMQPDPNRLFRLEQEKRELENELFDKDDRLLGEEYDAELVERLKEKIKSLNKKCAPLENRSGVKAIRAREHQIRLCEHDKTVQSRLNRISKMTRKHKLSRAAIFISAPNHKICPDCLLFQGRVNHFFGLSIELHECTQ</sequence>
<keyword evidence="4" id="KW-0175">Coiled coil</keyword>
<accession>A0A7H8R824</accession>
<reference evidence="8" key="1">
    <citation type="submission" date="2020-06" db="EMBL/GenBank/DDBJ databases">
        <title>A chromosome-scale genome assembly of Talaromyces rugulosus W13939.</title>
        <authorList>
            <person name="Wang B."/>
            <person name="Guo L."/>
            <person name="Ye K."/>
            <person name="Wang L."/>
        </authorList>
    </citation>
    <scope>NUCLEOTIDE SEQUENCE [LARGE SCALE GENOMIC DNA]</scope>
    <source>
        <strain evidence="8">W13939</strain>
    </source>
</reference>
<feature type="coiled-coil region" evidence="4">
    <location>
        <begin position="458"/>
        <end position="509"/>
    </location>
</feature>
<feature type="repeat" description="ANK" evidence="3">
    <location>
        <begin position="207"/>
        <end position="239"/>
    </location>
</feature>
<evidence type="ECO:0000256" key="4">
    <source>
        <dbReference type="SAM" id="Coils"/>
    </source>
</evidence>
<dbReference type="Pfam" id="PF12796">
    <property type="entry name" value="Ank_2"/>
    <property type="match status" value="1"/>
</dbReference>
<dbReference type="RefSeq" id="XP_035348718.1">
    <property type="nucleotide sequence ID" value="XM_035492825.1"/>
</dbReference>
<evidence type="ECO:0000256" key="3">
    <source>
        <dbReference type="PROSITE-ProRule" id="PRU00023"/>
    </source>
</evidence>
<dbReference type="SUPFAM" id="SSF48403">
    <property type="entry name" value="Ankyrin repeat"/>
    <property type="match status" value="1"/>
</dbReference>
<evidence type="ECO:0000259" key="6">
    <source>
        <dbReference type="Pfam" id="PF24120"/>
    </source>
</evidence>
<evidence type="ECO:0000256" key="2">
    <source>
        <dbReference type="ARBA" id="ARBA00023043"/>
    </source>
</evidence>
<proteinExistence type="predicted"/>
<dbReference type="GeneID" id="55997188"/>
<dbReference type="PANTHER" id="PTHR24171:SF8">
    <property type="entry name" value="BRCA1-ASSOCIATED RING DOMAIN PROTEIN 1"/>
    <property type="match status" value="1"/>
</dbReference>
<feature type="region of interest" description="Disordered" evidence="5">
    <location>
        <begin position="250"/>
        <end position="273"/>
    </location>
</feature>
<dbReference type="Gene3D" id="1.25.40.20">
    <property type="entry name" value="Ankyrin repeat-containing domain"/>
    <property type="match status" value="1"/>
</dbReference>
<keyword evidence="2 3" id="KW-0040">ANK repeat</keyword>
<dbReference type="InterPro" id="IPR036770">
    <property type="entry name" value="Ankyrin_rpt-contain_sf"/>
</dbReference>
<dbReference type="EMBL" id="CP055902">
    <property type="protein sequence ID" value="QKX62544.1"/>
    <property type="molecule type" value="Genomic_DNA"/>
</dbReference>